<reference evidence="1" key="1">
    <citation type="journal article" date="2022" name="Int. J. Mol. Sci.">
        <title>Draft Genome of Tanacetum Coccineum: Genomic Comparison of Closely Related Tanacetum-Family Plants.</title>
        <authorList>
            <person name="Yamashiro T."/>
            <person name="Shiraishi A."/>
            <person name="Nakayama K."/>
            <person name="Satake H."/>
        </authorList>
    </citation>
    <scope>NUCLEOTIDE SEQUENCE</scope>
</reference>
<dbReference type="Proteomes" id="UP001151760">
    <property type="component" value="Unassembled WGS sequence"/>
</dbReference>
<proteinExistence type="predicted"/>
<comment type="caution">
    <text evidence="1">The sequence shown here is derived from an EMBL/GenBank/DDBJ whole genome shotgun (WGS) entry which is preliminary data.</text>
</comment>
<dbReference type="PANTHER" id="PTHR11439">
    <property type="entry name" value="GAG-POL-RELATED RETROTRANSPOSON"/>
    <property type="match status" value="1"/>
</dbReference>
<evidence type="ECO:0000313" key="2">
    <source>
        <dbReference type="Proteomes" id="UP001151760"/>
    </source>
</evidence>
<organism evidence="1 2">
    <name type="scientific">Tanacetum coccineum</name>
    <dbReference type="NCBI Taxonomy" id="301880"/>
    <lineage>
        <taxon>Eukaryota</taxon>
        <taxon>Viridiplantae</taxon>
        <taxon>Streptophyta</taxon>
        <taxon>Embryophyta</taxon>
        <taxon>Tracheophyta</taxon>
        <taxon>Spermatophyta</taxon>
        <taxon>Magnoliopsida</taxon>
        <taxon>eudicotyledons</taxon>
        <taxon>Gunneridae</taxon>
        <taxon>Pentapetalae</taxon>
        <taxon>asterids</taxon>
        <taxon>campanulids</taxon>
        <taxon>Asterales</taxon>
        <taxon>Asteraceae</taxon>
        <taxon>Asteroideae</taxon>
        <taxon>Anthemideae</taxon>
        <taxon>Anthemidinae</taxon>
        <taxon>Tanacetum</taxon>
    </lineage>
</organism>
<accession>A0ABQ5AL53</accession>
<dbReference type="CDD" id="cd09272">
    <property type="entry name" value="RNase_HI_RT_Ty1"/>
    <property type="match status" value="1"/>
</dbReference>
<evidence type="ECO:0000313" key="1">
    <source>
        <dbReference type="EMBL" id="GJT03068.1"/>
    </source>
</evidence>
<dbReference type="PANTHER" id="PTHR11439:SF486">
    <property type="entry name" value="RLK (RECEPTOR-LIKE KINASE) PROTEIN, PUTATIVE-RELATED"/>
    <property type="match status" value="1"/>
</dbReference>
<gene>
    <name evidence="1" type="ORF">Tco_0824237</name>
</gene>
<sequence length="690" mass="77616">MSLNEAQHQAKDGDLCIADSGATHTILKSKKYFFELKPTKGTIDTISDPTNLIDGVGKANVVLPNVPLTTVGELNLLIKSIEAGKHDELLSGMTNDERMAIMDALDTICNSIQADNTNADVIPCKNSHVDDLTNLNIDESTMPNDPIVQSVDINTKSTSYAGAAGASAKDQPKVNSNFRHLVADPVFDGVNISIPRKVVEKFLRIWVLVLLATFSARPIMLDSYYKFHVVNDSGGRSSFAQFLIEVNSEVDLVDVVTIGIPSLTRDDFIKETIRVEYEWRPPRCDICKIFGHVHDHCPKKVVSPSIVATSNVVTPTVEKINDGFQTVGKMKKRKEEDEEEDIENVYDEMANLFPNTKTGESSSFTAAADQLVQRTINPHKEKDEKNLDHDENVLNETQDIKTSPEEEMNDINKEMSINYGQTQILWDRNEIGDINEIFSYSIASDIIYGDDDPEPKSVIDCQRRPNWVKWKDAIQAELNSLNKRKSLSGNTTIWFVIIAVYVDDLIIIGTSKEINEVVVHLKEEFEMKDLDACYLSDPRKVRSQTGYVFLNKGITISWHSQKQTLVATSSNHAEVIALHEASRECVWLRSLTQLIVTSYGLNKEKSPTIIYEDNAACVAQMKESYIKSDRTKHIPPRYFAYTQDLIKDNQIEKKYVQSSNNSADLFTKSLPTSIFKKHVHAIGMWHVHKT</sequence>
<reference evidence="1" key="2">
    <citation type="submission" date="2022-01" db="EMBL/GenBank/DDBJ databases">
        <authorList>
            <person name="Yamashiro T."/>
            <person name="Shiraishi A."/>
            <person name="Satake H."/>
            <person name="Nakayama K."/>
        </authorList>
    </citation>
    <scope>NUCLEOTIDE SEQUENCE</scope>
</reference>
<name>A0ABQ5AL53_9ASTR</name>
<keyword evidence="2" id="KW-1185">Reference proteome</keyword>
<protein>
    <recommendedName>
        <fullName evidence="3">Zinc knuckle CX2CX4HX4C</fullName>
    </recommendedName>
</protein>
<evidence type="ECO:0008006" key="3">
    <source>
        <dbReference type="Google" id="ProtNLM"/>
    </source>
</evidence>
<dbReference type="EMBL" id="BQNB010012396">
    <property type="protein sequence ID" value="GJT03068.1"/>
    <property type="molecule type" value="Genomic_DNA"/>
</dbReference>